<evidence type="ECO:0000259" key="5">
    <source>
        <dbReference type="Pfam" id="PF22039"/>
    </source>
</evidence>
<dbReference type="SUPFAM" id="SSF51556">
    <property type="entry name" value="Metallo-dependent hydrolases"/>
    <property type="match status" value="1"/>
</dbReference>
<dbReference type="Pfam" id="PF22039">
    <property type="entry name" value="HUTI_composite_bact"/>
    <property type="match status" value="1"/>
</dbReference>
<organism evidence="6 7">
    <name type="scientific">Rubrobacter marinus</name>
    <dbReference type="NCBI Taxonomy" id="2653852"/>
    <lineage>
        <taxon>Bacteria</taxon>
        <taxon>Bacillati</taxon>
        <taxon>Actinomycetota</taxon>
        <taxon>Rubrobacteria</taxon>
        <taxon>Rubrobacterales</taxon>
        <taxon>Rubrobacteraceae</taxon>
        <taxon>Rubrobacter</taxon>
    </lineage>
</organism>
<dbReference type="SUPFAM" id="SSF51338">
    <property type="entry name" value="Composite domain of metallo-dependent hydrolases"/>
    <property type="match status" value="2"/>
</dbReference>
<feature type="domain" description="Aminodeoxyfutalosine deaminase/Imidazolonepropionase-like composite" evidence="5">
    <location>
        <begin position="23"/>
        <end position="48"/>
    </location>
</feature>
<dbReference type="EMBL" id="CP045121">
    <property type="protein sequence ID" value="QIN78269.1"/>
    <property type="molecule type" value="Genomic_DNA"/>
</dbReference>
<sequence>MTRELILTADLVLPVSVSPIRDGALLVRDGRISAVGPLGDVERSAPDAEVRRFAGHTILPGAVNAHAHLGFRRRDKPAGGPFSVWLRELISKLPEKEAWTAEAARDSAREAVEAGTTYMAESSPYGECLPQLAGSGMAGTVHAEFFPGDYEGMGPQERVDAIFGSVTKMREGLPPRVDCQVSVHSPYTVDPVSAGLAAVRSREEGGRLAIHLSESPEEVEFVFEGTGGLVDIFERADWGGRGVSPVQFFEETGVLGANVIAAHLATAVSENDLDILRTTNTAAAHCPRSNEYLECEVSPVPAMLERGIRVGMGTDGLWSSPSMNLFEETVVAVRLHGLSGALALELATLGGARALGVGDETGSLEVGKYADLAIVGAAPNGDDPEMAVVEAAAGGGVAATVVSGEFVYNQASS</sequence>
<reference evidence="6 7" key="1">
    <citation type="submission" date="2019-10" db="EMBL/GenBank/DDBJ databases">
        <title>Rubrobacter sp nov SCSIO 52915 isolated from a deep-sea sediment in the South China Sea.</title>
        <authorList>
            <person name="Chen R.W."/>
        </authorList>
    </citation>
    <scope>NUCLEOTIDE SEQUENCE [LARGE SCALE GENOMIC DNA]</scope>
    <source>
        <strain evidence="6 7">SCSIO 52915</strain>
    </source>
</reference>
<dbReference type="RefSeq" id="WP_166395946.1">
    <property type="nucleotide sequence ID" value="NZ_CP045121.1"/>
</dbReference>
<dbReference type="InterPro" id="IPR050287">
    <property type="entry name" value="MTA/SAH_deaminase"/>
</dbReference>
<dbReference type="AlphaFoldDB" id="A0A6G8PVN6"/>
<keyword evidence="1" id="KW-0479">Metal-binding</keyword>
<keyword evidence="7" id="KW-1185">Reference proteome</keyword>
<accession>A0A6G8PVN6</accession>
<dbReference type="KEGG" id="rmar:GBA65_06815"/>
<evidence type="ECO:0000256" key="2">
    <source>
        <dbReference type="ARBA" id="ARBA00022801"/>
    </source>
</evidence>
<dbReference type="GO" id="GO:0016810">
    <property type="term" value="F:hydrolase activity, acting on carbon-nitrogen (but not peptide) bonds"/>
    <property type="evidence" value="ECO:0007669"/>
    <property type="project" value="InterPro"/>
</dbReference>
<dbReference type="Gene3D" id="3.20.20.140">
    <property type="entry name" value="Metal-dependent hydrolases"/>
    <property type="match status" value="1"/>
</dbReference>
<keyword evidence="2 6" id="KW-0378">Hydrolase</keyword>
<proteinExistence type="predicted"/>
<dbReference type="Gene3D" id="2.30.40.10">
    <property type="entry name" value="Urease, subunit C, domain 1"/>
    <property type="match status" value="1"/>
</dbReference>
<evidence type="ECO:0000259" key="4">
    <source>
        <dbReference type="Pfam" id="PF01979"/>
    </source>
</evidence>
<dbReference type="InterPro" id="IPR032466">
    <property type="entry name" value="Metal_Hydrolase"/>
</dbReference>
<dbReference type="Proteomes" id="UP000502706">
    <property type="component" value="Chromosome"/>
</dbReference>
<dbReference type="PANTHER" id="PTHR43794:SF11">
    <property type="entry name" value="AMIDOHYDROLASE-RELATED DOMAIN-CONTAINING PROTEIN"/>
    <property type="match status" value="1"/>
</dbReference>
<dbReference type="InterPro" id="IPR054418">
    <property type="entry name" value="MQNX/HUTI_composite_N"/>
</dbReference>
<dbReference type="InterPro" id="IPR011059">
    <property type="entry name" value="Metal-dep_hydrolase_composite"/>
</dbReference>
<feature type="domain" description="Amidohydrolase-related" evidence="4">
    <location>
        <begin position="57"/>
        <end position="407"/>
    </location>
</feature>
<evidence type="ECO:0000313" key="6">
    <source>
        <dbReference type="EMBL" id="QIN78269.1"/>
    </source>
</evidence>
<dbReference type="InterPro" id="IPR006680">
    <property type="entry name" value="Amidohydro-rel"/>
</dbReference>
<dbReference type="PANTHER" id="PTHR43794">
    <property type="entry name" value="AMINOHYDROLASE SSNA-RELATED"/>
    <property type="match status" value="1"/>
</dbReference>
<evidence type="ECO:0000256" key="3">
    <source>
        <dbReference type="ARBA" id="ARBA00022833"/>
    </source>
</evidence>
<gene>
    <name evidence="6" type="ORF">GBA65_06815</name>
</gene>
<dbReference type="Pfam" id="PF01979">
    <property type="entry name" value="Amidohydro_1"/>
    <property type="match status" value="1"/>
</dbReference>
<evidence type="ECO:0000313" key="7">
    <source>
        <dbReference type="Proteomes" id="UP000502706"/>
    </source>
</evidence>
<keyword evidence="3" id="KW-0862">Zinc</keyword>
<evidence type="ECO:0000256" key="1">
    <source>
        <dbReference type="ARBA" id="ARBA00022723"/>
    </source>
</evidence>
<protein>
    <submittedName>
        <fullName evidence="6">Amidohydrolase family protein</fullName>
    </submittedName>
</protein>
<name>A0A6G8PVN6_9ACTN</name>
<dbReference type="GO" id="GO:0046872">
    <property type="term" value="F:metal ion binding"/>
    <property type="evidence" value="ECO:0007669"/>
    <property type="project" value="UniProtKB-KW"/>
</dbReference>